<feature type="compositionally biased region" description="Basic and acidic residues" evidence="1">
    <location>
        <begin position="134"/>
        <end position="144"/>
    </location>
</feature>
<evidence type="ECO:0000313" key="2">
    <source>
        <dbReference type="EMBL" id="THU42220.1"/>
    </source>
</evidence>
<sequence>MVLPTAHDRDGANRRRPLLWLGAGPFSPETGDTLIPPITDGPHLFSFQLLQELVFPVPRGQRATYPLARGTEEDCFFEVNWIYRHVSSWSSPILLLPPFHPPTERGQHRRRVPTADLSPIEFPSGHHATTSNARDAEDEREERRFPRRASTTTASRLPLLLLRRRR</sequence>
<dbReference type="AlphaFoldDB" id="A0A4S8I2L7"/>
<comment type="caution">
    <text evidence="2">The sequence shown here is derived from an EMBL/GenBank/DDBJ whole genome shotgun (WGS) entry which is preliminary data.</text>
</comment>
<name>A0A4S8I2L7_MUSBA</name>
<dbReference type="EMBL" id="PYDT01002157">
    <property type="protein sequence ID" value="THU42220.1"/>
    <property type="molecule type" value="Genomic_DNA"/>
</dbReference>
<accession>A0A4S8I2L7</accession>
<dbReference type="Proteomes" id="UP000317650">
    <property type="component" value="Unassembled WGS sequence"/>
</dbReference>
<proteinExistence type="predicted"/>
<gene>
    <name evidence="2" type="ORF">C4D60_Mb00t20050</name>
</gene>
<evidence type="ECO:0000313" key="3">
    <source>
        <dbReference type="Proteomes" id="UP000317650"/>
    </source>
</evidence>
<evidence type="ECO:0000256" key="1">
    <source>
        <dbReference type="SAM" id="MobiDB-lite"/>
    </source>
</evidence>
<reference evidence="2 3" key="1">
    <citation type="journal article" date="2019" name="Nat. Plants">
        <title>Genome sequencing of Musa balbisiana reveals subgenome evolution and function divergence in polyploid bananas.</title>
        <authorList>
            <person name="Yao X."/>
        </authorList>
    </citation>
    <scope>NUCLEOTIDE SEQUENCE [LARGE SCALE GENOMIC DNA]</scope>
    <source>
        <strain evidence="3">cv. DH-PKW</strain>
        <tissue evidence="2">Leaves</tissue>
    </source>
</reference>
<feature type="region of interest" description="Disordered" evidence="1">
    <location>
        <begin position="116"/>
        <end position="157"/>
    </location>
</feature>
<organism evidence="2 3">
    <name type="scientific">Musa balbisiana</name>
    <name type="common">Banana</name>
    <dbReference type="NCBI Taxonomy" id="52838"/>
    <lineage>
        <taxon>Eukaryota</taxon>
        <taxon>Viridiplantae</taxon>
        <taxon>Streptophyta</taxon>
        <taxon>Embryophyta</taxon>
        <taxon>Tracheophyta</taxon>
        <taxon>Spermatophyta</taxon>
        <taxon>Magnoliopsida</taxon>
        <taxon>Liliopsida</taxon>
        <taxon>Zingiberales</taxon>
        <taxon>Musaceae</taxon>
        <taxon>Musa</taxon>
    </lineage>
</organism>
<keyword evidence="3" id="KW-1185">Reference proteome</keyword>
<protein>
    <submittedName>
        <fullName evidence="2">Uncharacterized protein</fullName>
    </submittedName>
</protein>